<dbReference type="PANTHER" id="PTHR24324:SF9">
    <property type="entry name" value="HOMEOBOX DOMAIN-CONTAINING PROTEIN"/>
    <property type="match status" value="1"/>
</dbReference>
<gene>
    <name evidence="7" type="ORF">M408DRAFT_20348</name>
</gene>
<dbReference type="Proteomes" id="UP000054097">
    <property type="component" value="Unassembled WGS sequence"/>
</dbReference>
<dbReference type="GO" id="GO:0006357">
    <property type="term" value="P:regulation of transcription by RNA polymerase II"/>
    <property type="evidence" value="ECO:0007669"/>
    <property type="project" value="TreeGrafter"/>
</dbReference>
<evidence type="ECO:0000259" key="6">
    <source>
        <dbReference type="PROSITE" id="PS50071"/>
    </source>
</evidence>
<feature type="DNA-binding region" description="Homeobox" evidence="3">
    <location>
        <begin position="62"/>
        <end position="122"/>
    </location>
</feature>
<name>A0A0C2XVY0_SERVB</name>
<proteinExistence type="predicted"/>
<evidence type="ECO:0000256" key="5">
    <source>
        <dbReference type="SAM" id="MobiDB-lite"/>
    </source>
</evidence>
<dbReference type="SUPFAM" id="SSF46689">
    <property type="entry name" value="Homeodomain-like"/>
    <property type="match status" value="1"/>
</dbReference>
<dbReference type="EMBL" id="KN824279">
    <property type="protein sequence ID" value="KIM33032.1"/>
    <property type="molecule type" value="Genomic_DNA"/>
</dbReference>
<accession>A0A0C2XVY0</accession>
<organism evidence="7 8">
    <name type="scientific">Serendipita vermifera MAFF 305830</name>
    <dbReference type="NCBI Taxonomy" id="933852"/>
    <lineage>
        <taxon>Eukaryota</taxon>
        <taxon>Fungi</taxon>
        <taxon>Dikarya</taxon>
        <taxon>Basidiomycota</taxon>
        <taxon>Agaricomycotina</taxon>
        <taxon>Agaricomycetes</taxon>
        <taxon>Sebacinales</taxon>
        <taxon>Serendipitaceae</taxon>
        <taxon>Serendipita</taxon>
    </lineage>
</organism>
<evidence type="ECO:0000256" key="3">
    <source>
        <dbReference type="PROSITE-ProRule" id="PRU00108"/>
    </source>
</evidence>
<reference evidence="7 8" key="1">
    <citation type="submission" date="2014-04" db="EMBL/GenBank/DDBJ databases">
        <authorList>
            <consortium name="DOE Joint Genome Institute"/>
            <person name="Kuo A."/>
            <person name="Zuccaro A."/>
            <person name="Kohler A."/>
            <person name="Nagy L.G."/>
            <person name="Floudas D."/>
            <person name="Copeland A."/>
            <person name="Barry K.W."/>
            <person name="Cichocki N."/>
            <person name="Veneault-Fourrey C."/>
            <person name="LaButti K."/>
            <person name="Lindquist E.A."/>
            <person name="Lipzen A."/>
            <person name="Lundell T."/>
            <person name="Morin E."/>
            <person name="Murat C."/>
            <person name="Sun H."/>
            <person name="Tunlid A."/>
            <person name="Henrissat B."/>
            <person name="Grigoriev I.V."/>
            <person name="Hibbett D.S."/>
            <person name="Martin F."/>
            <person name="Nordberg H.P."/>
            <person name="Cantor M.N."/>
            <person name="Hua S.X."/>
        </authorList>
    </citation>
    <scope>NUCLEOTIDE SEQUENCE [LARGE SCALE GENOMIC DNA]</scope>
    <source>
        <strain evidence="7 8">MAFF 305830</strain>
    </source>
</reference>
<dbReference type="PANTHER" id="PTHR24324">
    <property type="entry name" value="HOMEOBOX PROTEIN HHEX"/>
    <property type="match status" value="1"/>
</dbReference>
<dbReference type="OrthoDB" id="6159439at2759"/>
<protein>
    <recommendedName>
        <fullName evidence="6">Homeobox domain-containing protein</fullName>
    </recommendedName>
</protein>
<dbReference type="InterPro" id="IPR001356">
    <property type="entry name" value="HD"/>
</dbReference>
<dbReference type="InterPro" id="IPR009057">
    <property type="entry name" value="Homeodomain-like_sf"/>
</dbReference>
<keyword evidence="2 3" id="KW-0371">Homeobox</keyword>
<dbReference type="Gene3D" id="1.10.10.60">
    <property type="entry name" value="Homeodomain-like"/>
    <property type="match status" value="1"/>
</dbReference>
<comment type="subcellular location">
    <subcellularLocation>
        <location evidence="3 4">Nucleus</location>
    </subcellularLocation>
</comment>
<feature type="compositionally biased region" description="Polar residues" evidence="5">
    <location>
        <begin position="1"/>
        <end position="15"/>
    </location>
</feature>
<dbReference type="Pfam" id="PF00046">
    <property type="entry name" value="Homeodomain"/>
    <property type="match status" value="1"/>
</dbReference>
<dbReference type="InterPro" id="IPR051000">
    <property type="entry name" value="Homeobox_DNA-bind_prot"/>
</dbReference>
<dbReference type="PROSITE" id="PS50071">
    <property type="entry name" value="HOMEOBOX_2"/>
    <property type="match status" value="1"/>
</dbReference>
<feature type="region of interest" description="Disordered" evidence="5">
    <location>
        <begin position="1"/>
        <end position="56"/>
    </location>
</feature>
<evidence type="ECO:0000256" key="1">
    <source>
        <dbReference type="ARBA" id="ARBA00023125"/>
    </source>
</evidence>
<keyword evidence="3 4" id="KW-0539">Nucleus</keyword>
<dbReference type="GO" id="GO:0000978">
    <property type="term" value="F:RNA polymerase II cis-regulatory region sequence-specific DNA binding"/>
    <property type="evidence" value="ECO:0007669"/>
    <property type="project" value="TreeGrafter"/>
</dbReference>
<dbReference type="SMART" id="SM00389">
    <property type="entry name" value="HOX"/>
    <property type="match status" value="1"/>
</dbReference>
<dbReference type="HOGENOM" id="CLU_538737_0_0_1"/>
<sequence length="476" mass="52038">MSENTCSSPYSTQIDASDAPNASFDSSTDMLSASGDHSSKDTRITRSHNALSGSNLDDISEFKRGRTKFTPSQLDALEALFATHGPHPTREQRTLVAEQIDVPPRTVQIFLQNRRQRDSKNRNAAMNAQAAKMEAKQSAITFPTVNFEFVTPQSTAVISTESRNAYQDPDVSLRHNEELRCRKKVVSSATVIAGKKHVRNARPLITRNISLDNVAEGIEGTRRSPRSKENVPLEQHSPSFVKPKALDRETTPIKQRALSYNTPPAAALWTRMISSPPTPLSPINRRKSTHLVGGGGKCANLSQALELACAKARVSDRPCGEITVSGRPKAQTLFTISRPRTASSHKRLRHEFENENDAPRKRATVAEGDQVGRPELWDSREVIEDSRTWRVRSWRAVCATSISNGDTSASEELITPDNSMTVPSSPSSIAVENVSAEVVTSPDGYAKVSTLEMDKSGLAALEANAALVLATLFTKV</sequence>
<evidence type="ECO:0000313" key="7">
    <source>
        <dbReference type="EMBL" id="KIM33032.1"/>
    </source>
</evidence>
<dbReference type="CDD" id="cd00086">
    <property type="entry name" value="homeodomain"/>
    <property type="match status" value="1"/>
</dbReference>
<evidence type="ECO:0000256" key="4">
    <source>
        <dbReference type="RuleBase" id="RU000682"/>
    </source>
</evidence>
<dbReference type="GO" id="GO:0005634">
    <property type="term" value="C:nucleus"/>
    <property type="evidence" value="ECO:0007669"/>
    <property type="project" value="UniProtKB-SubCell"/>
</dbReference>
<evidence type="ECO:0000313" key="8">
    <source>
        <dbReference type="Proteomes" id="UP000054097"/>
    </source>
</evidence>
<reference evidence="8" key="2">
    <citation type="submission" date="2015-01" db="EMBL/GenBank/DDBJ databases">
        <title>Evolutionary Origins and Diversification of the Mycorrhizal Mutualists.</title>
        <authorList>
            <consortium name="DOE Joint Genome Institute"/>
            <consortium name="Mycorrhizal Genomics Consortium"/>
            <person name="Kohler A."/>
            <person name="Kuo A."/>
            <person name="Nagy L.G."/>
            <person name="Floudas D."/>
            <person name="Copeland A."/>
            <person name="Barry K.W."/>
            <person name="Cichocki N."/>
            <person name="Veneault-Fourrey C."/>
            <person name="LaButti K."/>
            <person name="Lindquist E.A."/>
            <person name="Lipzen A."/>
            <person name="Lundell T."/>
            <person name="Morin E."/>
            <person name="Murat C."/>
            <person name="Riley R."/>
            <person name="Ohm R."/>
            <person name="Sun H."/>
            <person name="Tunlid A."/>
            <person name="Henrissat B."/>
            <person name="Grigoriev I.V."/>
            <person name="Hibbett D.S."/>
            <person name="Martin F."/>
        </authorList>
    </citation>
    <scope>NUCLEOTIDE SEQUENCE [LARGE SCALE GENOMIC DNA]</scope>
    <source>
        <strain evidence="8">MAFF 305830</strain>
    </source>
</reference>
<evidence type="ECO:0000256" key="2">
    <source>
        <dbReference type="ARBA" id="ARBA00023155"/>
    </source>
</evidence>
<dbReference type="AlphaFoldDB" id="A0A0C2XVY0"/>
<keyword evidence="8" id="KW-1185">Reference proteome</keyword>
<keyword evidence="1 3" id="KW-0238">DNA-binding</keyword>
<feature type="domain" description="Homeobox" evidence="6">
    <location>
        <begin position="60"/>
        <end position="121"/>
    </location>
</feature>
<feature type="compositionally biased region" description="Polar residues" evidence="5">
    <location>
        <begin position="47"/>
        <end position="56"/>
    </location>
</feature>
<dbReference type="GO" id="GO:0030154">
    <property type="term" value="P:cell differentiation"/>
    <property type="evidence" value="ECO:0007669"/>
    <property type="project" value="TreeGrafter"/>
</dbReference>